<dbReference type="EMBL" id="OB697559">
    <property type="protein sequence ID" value="CAD7238186.1"/>
    <property type="molecule type" value="Genomic_DNA"/>
</dbReference>
<gene>
    <name evidence="11" type="ORF">CTOB1V02_LOCUS16001</name>
</gene>
<keyword evidence="6" id="KW-0560">Oxidoreductase</keyword>
<dbReference type="Pfam" id="PF01077">
    <property type="entry name" value="NIR_SIR"/>
    <property type="match status" value="1"/>
</dbReference>
<keyword evidence="5" id="KW-0479">Metal-binding</keyword>
<dbReference type="GO" id="GO:0046872">
    <property type="term" value="F:metal ion binding"/>
    <property type="evidence" value="ECO:0007669"/>
    <property type="project" value="UniProtKB-KW"/>
</dbReference>
<reference evidence="11" key="1">
    <citation type="submission" date="2020-11" db="EMBL/GenBank/DDBJ databases">
        <authorList>
            <person name="Tran Van P."/>
        </authorList>
    </citation>
    <scope>NUCLEOTIDE SEQUENCE</scope>
</reference>
<dbReference type="GO" id="GO:0009337">
    <property type="term" value="C:sulfite reductase complex (NADPH)"/>
    <property type="evidence" value="ECO:0007669"/>
    <property type="project" value="TreeGrafter"/>
</dbReference>
<dbReference type="Pfam" id="PF03460">
    <property type="entry name" value="NIR_SIR_ferr"/>
    <property type="match status" value="1"/>
</dbReference>
<evidence type="ECO:0000313" key="11">
    <source>
        <dbReference type="EMBL" id="CAD7238186.1"/>
    </source>
</evidence>
<evidence type="ECO:0000256" key="4">
    <source>
        <dbReference type="ARBA" id="ARBA00022485"/>
    </source>
</evidence>
<keyword evidence="4" id="KW-0004">4Fe-4S</keyword>
<evidence type="ECO:0000256" key="8">
    <source>
        <dbReference type="ARBA" id="ARBA00023014"/>
    </source>
</evidence>
<dbReference type="GO" id="GO:0051539">
    <property type="term" value="F:4 iron, 4 sulfur cluster binding"/>
    <property type="evidence" value="ECO:0007669"/>
    <property type="project" value="UniProtKB-KW"/>
</dbReference>
<comment type="cofactor">
    <cofactor evidence="1">
        <name>siroheme</name>
        <dbReference type="ChEBI" id="CHEBI:60052"/>
    </cofactor>
</comment>
<evidence type="ECO:0000259" key="10">
    <source>
        <dbReference type="Pfam" id="PF03460"/>
    </source>
</evidence>
<dbReference type="InterPro" id="IPR045169">
    <property type="entry name" value="NO2/SO3_Rdtase_4Fe4S_prot"/>
</dbReference>
<evidence type="ECO:0000256" key="5">
    <source>
        <dbReference type="ARBA" id="ARBA00022723"/>
    </source>
</evidence>
<dbReference type="GO" id="GO:0000103">
    <property type="term" value="P:sulfate assimilation"/>
    <property type="evidence" value="ECO:0007669"/>
    <property type="project" value="TreeGrafter"/>
</dbReference>
<dbReference type="PANTHER" id="PTHR11493">
    <property type="entry name" value="SULFITE REDUCTASE [NADPH] SUBUNIT BETA-RELATED"/>
    <property type="match status" value="1"/>
</dbReference>
<dbReference type="PANTHER" id="PTHR11493:SF47">
    <property type="entry name" value="SULFITE REDUCTASE [NADPH] SUBUNIT BETA"/>
    <property type="match status" value="1"/>
</dbReference>
<proteinExistence type="inferred from homology"/>
<organism evidence="11">
    <name type="scientific">Cyprideis torosa</name>
    <dbReference type="NCBI Taxonomy" id="163714"/>
    <lineage>
        <taxon>Eukaryota</taxon>
        <taxon>Metazoa</taxon>
        <taxon>Ecdysozoa</taxon>
        <taxon>Arthropoda</taxon>
        <taxon>Crustacea</taxon>
        <taxon>Oligostraca</taxon>
        <taxon>Ostracoda</taxon>
        <taxon>Podocopa</taxon>
        <taxon>Podocopida</taxon>
        <taxon>Cytherocopina</taxon>
        <taxon>Cytheroidea</taxon>
        <taxon>Cytherideidae</taxon>
        <taxon>Cyprideis</taxon>
    </lineage>
</organism>
<name>A0A7R8WVW2_9CRUS</name>
<comment type="similarity">
    <text evidence="3">Belongs to the nitrite and sulfite reductase 4Fe-4S domain family.</text>
</comment>
<dbReference type="InterPro" id="IPR006067">
    <property type="entry name" value="NO2/SO3_Rdtase_4Fe4S_dom"/>
</dbReference>
<feature type="non-terminal residue" evidence="11">
    <location>
        <position position="331"/>
    </location>
</feature>
<dbReference type="InterPro" id="IPR045854">
    <property type="entry name" value="NO2/SO3_Rdtase_4Fe4S_sf"/>
</dbReference>
<dbReference type="GO" id="GO:0016002">
    <property type="term" value="F:sulfite reductase activity"/>
    <property type="evidence" value="ECO:0007669"/>
    <property type="project" value="TreeGrafter"/>
</dbReference>
<evidence type="ECO:0000256" key="2">
    <source>
        <dbReference type="ARBA" id="ARBA00001966"/>
    </source>
</evidence>
<dbReference type="Gene3D" id="3.30.413.10">
    <property type="entry name" value="Sulfite Reductase Hemoprotein, domain 1"/>
    <property type="match status" value="1"/>
</dbReference>
<dbReference type="InterPro" id="IPR005117">
    <property type="entry name" value="NiRdtase/SiRdtase_haem-b_fer"/>
</dbReference>
<accession>A0A7R8WVW2</accession>
<dbReference type="AlphaFoldDB" id="A0A7R8WVW2"/>
<dbReference type="OrthoDB" id="1688044at2759"/>
<keyword evidence="7" id="KW-0408">Iron</keyword>
<evidence type="ECO:0000256" key="7">
    <source>
        <dbReference type="ARBA" id="ARBA00023004"/>
    </source>
</evidence>
<dbReference type="InterPro" id="IPR036136">
    <property type="entry name" value="Nit/Sulf_reduc_fer-like_dom_sf"/>
</dbReference>
<evidence type="ECO:0000256" key="3">
    <source>
        <dbReference type="ARBA" id="ARBA00010429"/>
    </source>
</evidence>
<dbReference type="SUPFAM" id="SSF56014">
    <property type="entry name" value="Nitrite and sulphite reductase 4Fe-4S domain-like"/>
    <property type="match status" value="1"/>
</dbReference>
<dbReference type="GO" id="GO:0020037">
    <property type="term" value="F:heme binding"/>
    <property type="evidence" value="ECO:0007669"/>
    <property type="project" value="InterPro"/>
</dbReference>
<comment type="cofactor">
    <cofactor evidence="2">
        <name>[4Fe-4S] cluster</name>
        <dbReference type="ChEBI" id="CHEBI:49883"/>
    </cofactor>
</comment>
<evidence type="ECO:0000256" key="1">
    <source>
        <dbReference type="ARBA" id="ARBA00001929"/>
    </source>
</evidence>
<dbReference type="SUPFAM" id="SSF55124">
    <property type="entry name" value="Nitrite/Sulfite reductase N-terminal domain-like"/>
    <property type="match status" value="2"/>
</dbReference>
<protein>
    <submittedName>
        <fullName evidence="11">Uncharacterized protein</fullName>
    </submittedName>
</protein>
<feature type="domain" description="Nitrite/Sulfite reductase ferredoxin-like" evidence="10">
    <location>
        <begin position="1"/>
        <end position="52"/>
    </location>
</feature>
<feature type="domain" description="Nitrite/sulphite reductase 4Fe-4S" evidence="9">
    <location>
        <begin position="90"/>
        <end position="254"/>
    </location>
</feature>
<keyword evidence="8" id="KW-0411">Iron-sulfur</keyword>
<evidence type="ECO:0000259" key="9">
    <source>
        <dbReference type="Pfam" id="PF01077"/>
    </source>
</evidence>
<dbReference type="GO" id="GO:0050311">
    <property type="term" value="F:sulfite reductase (ferredoxin) activity"/>
    <property type="evidence" value="ECO:0007669"/>
    <property type="project" value="TreeGrafter"/>
</dbReference>
<evidence type="ECO:0000256" key="6">
    <source>
        <dbReference type="ARBA" id="ARBA00023002"/>
    </source>
</evidence>
<sequence length="331" mass="37243">MPGGELTGEQWLKMDDIANQWGNGTLKLSSRQAVQFHGIIKFELKKTIQAMNDVLLDSIAACGDVNRNVMCSPNPALSPIHAQVFPWAEKLSQHLLPQTRAYHEIWLDEGKGEGKQLVSGGEDSAETLEPLYGKHYLPRKFKIGIAIPPENDMDIYTNCLGFIAIADGDRLAGFNVTVGGGLGMTFGRDDTFPRLADTIGFCTPEQMLDVAYKVLEIQRDFGNREDRKLSRFKYTIENFGVEWFKNELHERLGFELQDARPVTFSTGVDRYGWQQGIDGKWIALLHVEHGRIKDKDGYPQKTALREIAQSGLARFRLSGNQNLLLTEVEEK</sequence>